<dbReference type="PROSITE" id="PS50109">
    <property type="entry name" value="HIS_KIN"/>
    <property type="match status" value="1"/>
</dbReference>
<dbReference type="SMART" id="SM00387">
    <property type="entry name" value="HATPase_c"/>
    <property type="match status" value="1"/>
</dbReference>
<accession>A0ABP8GGY9</accession>
<name>A0ABP8GGY9_9SPHI</name>
<protein>
    <recommendedName>
        <fullName evidence="2">histidine kinase</fullName>
        <ecNumber evidence="2">2.7.13.3</ecNumber>
    </recommendedName>
</protein>
<dbReference type="EC" id="2.7.13.3" evidence="2"/>
<comment type="caution">
    <text evidence="7">The sequence shown here is derived from an EMBL/GenBank/DDBJ whole genome shotgun (WGS) entry which is preliminary data.</text>
</comment>
<dbReference type="PANTHER" id="PTHR43711:SF1">
    <property type="entry name" value="HISTIDINE KINASE 1"/>
    <property type="match status" value="1"/>
</dbReference>
<evidence type="ECO:0000256" key="1">
    <source>
        <dbReference type="ARBA" id="ARBA00000085"/>
    </source>
</evidence>
<dbReference type="InterPro" id="IPR036890">
    <property type="entry name" value="HATPase_C_sf"/>
</dbReference>
<feature type="domain" description="Histidine kinase" evidence="6">
    <location>
        <begin position="1"/>
        <end position="197"/>
    </location>
</feature>
<dbReference type="Pfam" id="PF02518">
    <property type="entry name" value="HATPase_c"/>
    <property type="match status" value="1"/>
</dbReference>
<reference evidence="8" key="1">
    <citation type="journal article" date="2019" name="Int. J. Syst. Evol. Microbiol.">
        <title>The Global Catalogue of Microorganisms (GCM) 10K type strain sequencing project: providing services to taxonomists for standard genome sequencing and annotation.</title>
        <authorList>
            <consortium name="The Broad Institute Genomics Platform"/>
            <consortium name="The Broad Institute Genome Sequencing Center for Infectious Disease"/>
            <person name="Wu L."/>
            <person name="Ma J."/>
        </authorList>
    </citation>
    <scope>NUCLEOTIDE SEQUENCE [LARGE SCALE GENOMIC DNA]</scope>
    <source>
        <strain evidence="8">JCM 17705</strain>
    </source>
</reference>
<comment type="catalytic activity">
    <reaction evidence="1">
        <text>ATP + protein L-histidine = ADP + protein N-phospho-L-histidine.</text>
        <dbReference type="EC" id="2.7.13.3"/>
    </reaction>
</comment>
<keyword evidence="5" id="KW-0902">Two-component regulatory system</keyword>
<keyword evidence="3" id="KW-0808">Transferase</keyword>
<dbReference type="PANTHER" id="PTHR43711">
    <property type="entry name" value="TWO-COMPONENT HISTIDINE KINASE"/>
    <property type="match status" value="1"/>
</dbReference>
<dbReference type="SUPFAM" id="SSF55874">
    <property type="entry name" value="ATPase domain of HSP90 chaperone/DNA topoisomerase II/histidine kinase"/>
    <property type="match status" value="1"/>
</dbReference>
<organism evidence="7 8">
    <name type="scientific">Mucilaginibacter gynuensis</name>
    <dbReference type="NCBI Taxonomy" id="1302236"/>
    <lineage>
        <taxon>Bacteria</taxon>
        <taxon>Pseudomonadati</taxon>
        <taxon>Bacteroidota</taxon>
        <taxon>Sphingobacteriia</taxon>
        <taxon>Sphingobacteriales</taxon>
        <taxon>Sphingobacteriaceae</taxon>
        <taxon>Mucilaginibacter</taxon>
    </lineage>
</organism>
<evidence type="ECO:0000313" key="7">
    <source>
        <dbReference type="EMBL" id="GAA4323800.1"/>
    </source>
</evidence>
<keyword evidence="4" id="KW-0418">Kinase</keyword>
<evidence type="ECO:0000313" key="8">
    <source>
        <dbReference type="Proteomes" id="UP001500582"/>
    </source>
</evidence>
<dbReference type="PRINTS" id="PR00344">
    <property type="entry name" value="BCTRLSENSOR"/>
</dbReference>
<keyword evidence="8" id="KW-1185">Reference proteome</keyword>
<dbReference type="EMBL" id="BAABFT010000005">
    <property type="protein sequence ID" value="GAA4323800.1"/>
    <property type="molecule type" value="Genomic_DNA"/>
</dbReference>
<sequence>MAKKLNIRNDHAESLLEKIDHQVIEMTAVLDNMLDMSLVFSGKIVLRKTCFKINDLLTEILDDYSQYFRSHHFTMVSNYECSVYADRGKIKQVIVNLISNAVKYSSQQSEVNVSCKYANEVITLAVVDQGIGISQENQQKLFGRYFRGDCDQVRLKKGYGIGLYIAKEIVCHHGGQIWVKSKEGSGSTFFISLPVPLPFTLT</sequence>
<dbReference type="InterPro" id="IPR003594">
    <property type="entry name" value="HATPase_dom"/>
</dbReference>
<dbReference type="Proteomes" id="UP001500582">
    <property type="component" value="Unassembled WGS sequence"/>
</dbReference>
<dbReference type="InterPro" id="IPR004358">
    <property type="entry name" value="Sig_transdc_His_kin-like_C"/>
</dbReference>
<evidence type="ECO:0000256" key="5">
    <source>
        <dbReference type="ARBA" id="ARBA00023012"/>
    </source>
</evidence>
<dbReference type="InterPro" id="IPR005467">
    <property type="entry name" value="His_kinase_dom"/>
</dbReference>
<proteinExistence type="predicted"/>
<evidence type="ECO:0000259" key="6">
    <source>
        <dbReference type="PROSITE" id="PS50109"/>
    </source>
</evidence>
<evidence type="ECO:0000256" key="2">
    <source>
        <dbReference type="ARBA" id="ARBA00012438"/>
    </source>
</evidence>
<dbReference type="Gene3D" id="3.30.565.10">
    <property type="entry name" value="Histidine kinase-like ATPase, C-terminal domain"/>
    <property type="match status" value="1"/>
</dbReference>
<evidence type="ECO:0000256" key="3">
    <source>
        <dbReference type="ARBA" id="ARBA00022679"/>
    </source>
</evidence>
<gene>
    <name evidence="7" type="ORF">GCM10023149_24990</name>
</gene>
<dbReference type="InterPro" id="IPR050736">
    <property type="entry name" value="Sensor_HK_Regulatory"/>
</dbReference>
<evidence type="ECO:0000256" key="4">
    <source>
        <dbReference type="ARBA" id="ARBA00022777"/>
    </source>
</evidence>